<protein>
    <submittedName>
        <fullName evidence="2">Helix-turn-helix transcriptional regulator</fullName>
    </submittedName>
</protein>
<feature type="domain" description="HTH luxR-type" evidence="1">
    <location>
        <begin position="1"/>
        <end position="66"/>
    </location>
</feature>
<accession>A0ABW6C1Y9</accession>
<sequence>MEGKLQKLSRRECSMIACLADGFTNKQIGERFGLSENDVQEYLHKMMQKKGFYHSYQLISWAYLDGVLK</sequence>
<keyword evidence="3" id="KW-1185">Reference proteome</keyword>
<dbReference type="SUPFAM" id="SSF46894">
    <property type="entry name" value="C-terminal effector domain of the bipartite response regulators"/>
    <property type="match status" value="1"/>
</dbReference>
<dbReference type="SMART" id="SM00421">
    <property type="entry name" value="HTH_LUXR"/>
    <property type="match status" value="1"/>
</dbReference>
<gene>
    <name evidence="2" type="ORF">ACFS7Z_23230</name>
</gene>
<dbReference type="Gene3D" id="1.10.10.10">
    <property type="entry name" value="Winged helix-like DNA-binding domain superfamily/Winged helix DNA-binding domain"/>
    <property type="match status" value="1"/>
</dbReference>
<dbReference type="InterPro" id="IPR016032">
    <property type="entry name" value="Sig_transdc_resp-reg_C-effctor"/>
</dbReference>
<dbReference type="PRINTS" id="PR00038">
    <property type="entry name" value="HTHLUXR"/>
</dbReference>
<dbReference type="InterPro" id="IPR036388">
    <property type="entry name" value="WH-like_DNA-bd_sf"/>
</dbReference>
<comment type="caution">
    <text evidence="2">The sequence shown here is derived from an EMBL/GenBank/DDBJ whole genome shotgun (WGS) entry which is preliminary data.</text>
</comment>
<reference evidence="3" key="1">
    <citation type="journal article" date="2019" name="Int. J. Syst. Evol. Microbiol.">
        <title>The Global Catalogue of Microorganisms (GCM) 10K type strain sequencing project: providing services to taxonomists for standard genome sequencing and annotation.</title>
        <authorList>
            <consortium name="The Broad Institute Genomics Platform"/>
            <consortium name="The Broad Institute Genome Sequencing Center for Infectious Disease"/>
            <person name="Wu L."/>
            <person name="Ma J."/>
        </authorList>
    </citation>
    <scope>NUCLEOTIDE SEQUENCE [LARGE SCALE GENOMIC DNA]</scope>
    <source>
        <strain evidence="3">KCTC 23984</strain>
    </source>
</reference>
<name>A0ABW6C1Y9_9BACT</name>
<dbReference type="RefSeq" id="WP_377490552.1">
    <property type="nucleotide sequence ID" value="NZ_JBHUOX010000027.1"/>
</dbReference>
<dbReference type="CDD" id="cd06170">
    <property type="entry name" value="LuxR_C_like"/>
    <property type="match status" value="1"/>
</dbReference>
<dbReference type="Pfam" id="PF00196">
    <property type="entry name" value="GerE"/>
    <property type="match status" value="1"/>
</dbReference>
<proteinExistence type="predicted"/>
<organism evidence="2 3">
    <name type="scientific">Pontibacter toksunensis</name>
    <dbReference type="NCBI Taxonomy" id="1332631"/>
    <lineage>
        <taxon>Bacteria</taxon>
        <taxon>Pseudomonadati</taxon>
        <taxon>Bacteroidota</taxon>
        <taxon>Cytophagia</taxon>
        <taxon>Cytophagales</taxon>
        <taxon>Hymenobacteraceae</taxon>
        <taxon>Pontibacter</taxon>
    </lineage>
</organism>
<evidence type="ECO:0000259" key="1">
    <source>
        <dbReference type="PROSITE" id="PS50043"/>
    </source>
</evidence>
<evidence type="ECO:0000313" key="3">
    <source>
        <dbReference type="Proteomes" id="UP001597641"/>
    </source>
</evidence>
<dbReference type="PROSITE" id="PS50043">
    <property type="entry name" value="HTH_LUXR_2"/>
    <property type="match status" value="1"/>
</dbReference>
<dbReference type="EMBL" id="JBHUOX010000027">
    <property type="protein sequence ID" value="MFD3003294.1"/>
    <property type="molecule type" value="Genomic_DNA"/>
</dbReference>
<dbReference type="InterPro" id="IPR000792">
    <property type="entry name" value="Tscrpt_reg_LuxR_C"/>
</dbReference>
<dbReference type="Proteomes" id="UP001597641">
    <property type="component" value="Unassembled WGS sequence"/>
</dbReference>
<evidence type="ECO:0000313" key="2">
    <source>
        <dbReference type="EMBL" id="MFD3003294.1"/>
    </source>
</evidence>